<proteinExistence type="predicted"/>
<feature type="transmembrane region" description="Helical" evidence="2">
    <location>
        <begin position="385"/>
        <end position="404"/>
    </location>
</feature>
<reference evidence="3 4" key="1">
    <citation type="submission" date="2023-08" db="EMBL/GenBank/DDBJ databases">
        <title>Annotated Genome Sequence of Vanrija albida AlHP1.</title>
        <authorList>
            <person name="Herzog R."/>
        </authorList>
    </citation>
    <scope>NUCLEOTIDE SEQUENCE [LARGE SCALE GENOMIC DNA]</scope>
    <source>
        <strain evidence="3 4">AlHP1</strain>
    </source>
</reference>
<keyword evidence="2" id="KW-1133">Transmembrane helix</keyword>
<comment type="caution">
    <text evidence="3">The sequence shown here is derived from an EMBL/GenBank/DDBJ whole genome shotgun (WGS) entry which is preliminary data.</text>
</comment>
<feature type="region of interest" description="Disordered" evidence="1">
    <location>
        <begin position="242"/>
        <end position="262"/>
    </location>
</feature>
<feature type="compositionally biased region" description="Basic and acidic residues" evidence="1">
    <location>
        <begin position="346"/>
        <end position="356"/>
    </location>
</feature>
<evidence type="ECO:0000256" key="1">
    <source>
        <dbReference type="SAM" id="MobiDB-lite"/>
    </source>
</evidence>
<feature type="region of interest" description="Disordered" evidence="1">
    <location>
        <begin position="343"/>
        <end position="373"/>
    </location>
</feature>
<name>A0ABR3Q150_9TREE</name>
<evidence type="ECO:0000313" key="3">
    <source>
        <dbReference type="EMBL" id="KAL1408108.1"/>
    </source>
</evidence>
<sequence>MLFASRPEYGFLTCPTEDGRWVSWTPGGWADDSDWDAGFSHHAVWRDEPEDAVWRDEPEDAVWRDEPEDDLHGYPSTCPLSPVLILSALLVATVLGLLASHAFRPALRLQDRTDLTVVTLNAGAHIHRLSAAPTPCCSRTALIPSPLALVHPALVPGHSPPALISQPRPFSLKAWRVNHHPIVPHHKLVTAGAWYTSSLWLVFASVTSTHIVQGGAALLSISQRPLTTKTMPVTTRHRAAAARAPSPAAPVPDPPPPPADQHKRPFAIGIDAAHDEHTITHLLTSTPFTPFTLCNCPACVRARRGVPDERVFHSAEEYCAWQAWRTGWGYEVRWDGAGFDLAAEGSGHDRAERDPASEDEGEDEQPGPLRSPNCAVVPPGRRLPWYGLAIGLLAVIGIVFYLAAGVVPALRLQESTHLAVFLLGVVDRTRYSNPFAARLPPLPAITDLKTWWVSQPLYLALWADRPVTAAVARYTSFLRLAPLTGMEAAALDSALLLGFVAGMSALSGVR</sequence>
<dbReference type="GeneID" id="95985954"/>
<evidence type="ECO:0000313" key="4">
    <source>
        <dbReference type="Proteomes" id="UP001565368"/>
    </source>
</evidence>
<protein>
    <submittedName>
        <fullName evidence="3">Uncharacterized protein</fullName>
    </submittedName>
</protein>
<dbReference type="Proteomes" id="UP001565368">
    <property type="component" value="Unassembled WGS sequence"/>
</dbReference>
<evidence type="ECO:0000256" key="2">
    <source>
        <dbReference type="SAM" id="Phobius"/>
    </source>
</evidence>
<dbReference type="RefSeq" id="XP_069208052.1">
    <property type="nucleotide sequence ID" value="XM_069353410.1"/>
</dbReference>
<organism evidence="3 4">
    <name type="scientific">Vanrija albida</name>
    <dbReference type="NCBI Taxonomy" id="181172"/>
    <lineage>
        <taxon>Eukaryota</taxon>
        <taxon>Fungi</taxon>
        <taxon>Dikarya</taxon>
        <taxon>Basidiomycota</taxon>
        <taxon>Agaricomycotina</taxon>
        <taxon>Tremellomycetes</taxon>
        <taxon>Trichosporonales</taxon>
        <taxon>Trichosporonaceae</taxon>
        <taxon>Vanrija</taxon>
    </lineage>
</organism>
<dbReference type="EMBL" id="JBBXJM010000004">
    <property type="protein sequence ID" value="KAL1408108.1"/>
    <property type="molecule type" value="Genomic_DNA"/>
</dbReference>
<accession>A0ABR3Q150</accession>
<keyword evidence="2" id="KW-0812">Transmembrane</keyword>
<keyword evidence="4" id="KW-1185">Reference proteome</keyword>
<keyword evidence="2" id="KW-0472">Membrane</keyword>
<gene>
    <name evidence="3" type="ORF">Q8F55_004911</name>
</gene>
<feature type="compositionally biased region" description="Pro residues" evidence="1">
    <location>
        <begin position="247"/>
        <end position="259"/>
    </location>
</feature>